<comment type="caution">
    <text evidence="1">The sequence shown here is derived from an EMBL/GenBank/DDBJ whole genome shotgun (WGS) entry which is preliminary data.</text>
</comment>
<dbReference type="EMBL" id="PGCI01000546">
    <property type="protein sequence ID" value="PLW25349.1"/>
    <property type="molecule type" value="Genomic_DNA"/>
</dbReference>
<protein>
    <submittedName>
        <fullName evidence="1">Uncharacterized protein</fullName>
    </submittedName>
</protein>
<accession>A0A2N5TIN9</accession>
<proteinExistence type="predicted"/>
<dbReference type="Proteomes" id="UP000235392">
    <property type="component" value="Unassembled WGS sequence"/>
</dbReference>
<evidence type="ECO:0000313" key="2">
    <source>
        <dbReference type="Proteomes" id="UP000235392"/>
    </source>
</evidence>
<reference evidence="1 2" key="1">
    <citation type="submission" date="2017-11" db="EMBL/GenBank/DDBJ databases">
        <title>De novo assembly and phasing of dikaryotic genomes from two isolates of Puccinia coronata f. sp. avenae, the causal agent of oat crown rust.</title>
        <authorList>
            <person name="Miller M.E."/>
            <person name="Zhang Y."/>
            <person name="Omidvar V."/>
            <person name="Sperschneider J."/>
            <person name="Schwessinger B."/>
            <person name="Raley C."/>
            <person name="Palmer J.M."/>
            <person name="Garnica D."/>
            <person name="Upadhyaya N."/>
            <person name="Rathjen J."/>
            <person name="Taylor J.M."/>
            <person name="Park R.F."/>
            <person name="Dodds P.N."/>
            <person name="Hirsch C.D."/>
            <person name="Kianian S.F."/>
            <person name="Figueroa M."/>
        </authorList>
    </citation>
    <scope>NUCLEOTIDE SEQUENCE [LARGE SCALE GENOMIC DNA]</scope>
    <source>
        <strain evidence="1">12SD80</strain>
    </source>
</reference>
<evidence type="ECO:0000313" key="1">
    <source>
        <dbReference type="EMBL" id="PLW25349.1"/>
    </source>
</evidence>
<sequence length="103" mass="10759">MESQSGPPDLDILAKDLISNAPATGPGSVAAVVISRVDALPTLRQGSCKALWKWCRRETAPVPSVLNKDANWAGCPTGGPDLIGFGPGQAALCRELYNFGPAR</sequence>
<dbReference type="AlphaFoldDB" id="A0A2N5TIN9"/>
<name>A0A2N5TIN9_9BASI</name>
<organism evidence="1 2">
    <name type="scientific">Puccinia coronata f. sp. avenae</name>
    <dbReference type="NCBI Taxonomy" id="200324"/>
    <lineage>
        <taxon>Eukaryota</taxon>
        <taxon>Fungi</taxon>
        <taxon>Dikarya</taxon>
        <taxon>Basidiomycota</taxon>
        <taxon>Pucciniomycotina</taxon>
        <taxon>Pucciniomycetes</taxon>
        <taxon>Pucciniales</taxon>
        <taxon>Pucciniaceae</taxon>
        <taxon>Puccinia</taxon>
    </lineage>
</organism>
<gene>
    <name evidence="1" type="ORF">PCASD_26628</name>
</gene>